<comment type="caution">
    <text evidence="1">The sequence shown here is derived from an EMBL/GenBank/DDBJ whole genome shotgun (WGS) entry which is preliminary data.</text>
</comment>
<name>A0ABN2W288_9ACTN</name>
<accession>A0ABN2W288</accession>
<sequence length="106" mass="11738">MAQGRPYPAHGLDQRDWAEISPTQVRLADLTTTKTQLDLENLLDEDSTYFGDLFAHCVAWNGELFLEDGLHRAVRAALQQRAMLHARIHTIASSASTPTPPTGSPR</sequence>
<dbReference type="InterPro" id="IPR014447">
    <property type="entry name" value="VapB-like_prob"/>
</dbReference>
<organism evidence="1 2">
    <name type="scientific">Aeromicrobium halocynthiae</name>
    <dbReference type="NCBI Taxonomy" id="560557"/>
    <lineage>
        <taxon>Bacteria</taxon>
        <taxon>Bacillati</taxon>
        <taxon>Actinomycetota</taxon>
        <taxon>Actinomycetes</taxon>
        <taxon>Propionibacteriales</taxon>
        <taxon>Nocardioidaceae</taxon>
        <taxon>Aeromicrobium</taxon>
    </lineage>
</organism>
<evidence type="ECO:0000313" key="2">
    <source>
        <dbReference type="Proteomes" id="UP001501480"/>
    </source>
</evidence>
<reference evidence="1 2" key="1">
    <citation type="journal article" date="2019" name="Int. J. Syst. Evol. Microbiol.">
        <title>The Global Catalogue of Microorganisms (GCM) 10K type strain sequencing project: providing services to taxonomists for standard genome sequencing and annotation.</title>
        <authorList>
            <consortium name="The Broad Institute Genomics Platform"/>
            <consortium name="The Broad Institute Genome Sequencing Center for Infectious Disease"/>
            <person name="Wu L."/>
            <person name="Ma J."/>
        </authorList>
    </citation>
    <scope>NUCLEOTIDE SEQUENCE [LARGE SCALE GENOMIC DNA]</scope>
    <source>
        <strain evidence="1 2">JCM 15749</strain>
    </source>
</reference>
<gene>
    <name evidence="1" type="ORF">GCM10009821_21890</name>
</gene>
<keyword evidence="2" id="KW-1185">Reference proteome</keyword>
<dbReference type="EMBL" id="BAAAPY010000007">
    <property type="protein sequence ID" value="GAA2080957.1"/>
    <property type="molecule type" value="Genomic_DNA"/>
</dbReference>
<evidence type="ECO:0000313" key="1">
    <source>
        <dbReference type="EMBL" id="GAA2080957.1"/>
    </source>
</evidence>
<dbReference type="Pfam" id="PF23719">
    <property type="entry name" value="VapB"/>
    <property type="match status" value="1"/>
</dbReference>
<dbReference type="Proteomes" id="UP001501480">
    <property type="component" value="Unassembled WGS sequence"/>
</dbReference>
<protein>
    <submittedName>
        <fullName evidence="1">Type II toxin-antitoxin system VapB family antitoxin</fullName>
    </submittedName>
</protein>
<proteinExistence type="predicted"/>